<feature type="compositionally biased region" description="Low complexity" evidence="11">
    <location>
        <begin position="293"/>
        <end position="350"/>
    </location>
</feature>
<dbReference type="RefSeq" id="XP_036671711.3">
    <property type="nucleotide sequence ID" value="XM_036815816.3"/>
</dbReference>
<keyword evidence="5" id="KW-0805">Transcription regulation</keyword>
<feature type="domain" description="Paired" evidence="13">
    <location>
        <begin position="111"/>
        <end position="232"/>
    </location>
</feature>
<reference evidence="15" key="1">
    <citation type="submission" date="2025-08" db="UniProtKB">
        <authorList>
            <consortium name="RefSeq"/>
        </authorList>
    </citation>
    <scope>IDENTIFICATION</scope>
</reference>
<dbReference type="InterPro" id="IPR001523">
    <property type="entry name" value="Paired_dom"/>
</dbReference>
<dbReference type="SMART" id="SM00351">
    <property type="entry name" value="PAX"/>
    <property type="match status" value="1"/>
</dbReference>
<dbReference type="Pfam" id="PF00046">
    <property type="entry name" value="Homeodomain"/>
    <property type="match status" value="1"/>
</dbReference>
<dbReference type="Proteomes" id="UP001652628">
    <property type="component" value="Chromosome 3"/>
</dbReference>
<protein>
    <submittedName>
        <fullName evidence="15">Paired box protein Pax-6 isoform X2</fullName>
    </submittedName>
</protein>
<feature type="compositionally biased region" description="Acidic residues" evidence="11">
    <location>
        <begin position="366"/>
        <end position="375"/>
    </location>
</feature>
<evidence type="ECO:0000256" key="3">
    <source>
        <dbReference type="ARBA" id="ARBA00022473"/>
    </source>
</evidence>
<evidence type="ECO:0000256" key="11">
    <source>
        <dbReference type="SAM" id="MobiDB-lite"/>
    </source>
</evidence>
<dbReference type="Gene3D" id="1.10.10.60">
    <property type="entry name" value="Homeodomain-like"/>
    <property type="match status" value="1"/>
</dbReference>
<name>A0AB40A4X7_DROSZ</name>
<gene>
    <name evidence="15" type="primary">toe</name>
</gene>
<dbReference type="InterPro" id="IPR001356">
    <property type="entry name" value="HD"/>
</dbReference>
<evidence type="ECO:0000256" key="7">
    <source>
        <dbReference type="ARBA" id="ARBA00023163"/>
    </source>
</evidence>
<evidence type="ECO:0000256" key="9">
    <source>
        <dbReference type="PROSITE-ProRule" id="PRU00108"/>
    </source>
</evidence>
<feature type="compositionally biased region" description="Basic residues" evidence="11">
    <location>
        <begin position="494"/>
        <end position="507"/>
    </location>
</feature>
<evidence type="ECO:0000259" key="13">
    <source>
        <dbReference type="PROSITE" id="PS51057"/>
    </source>
</evidence>
<evidence type="ECO:0000259" key="12">
    <source>
        <dbReference type="PROSITE" id="PS50071"/>
    </source>
</evidence>
<feature type="region of interest" description="Disordered" evidence="11">
    <location>
        <begin position="278"/>
        <end position="389"/>
    </location>
</feature>
<keyword evidence="14" id="KW-1185">Reference proteome</keyword>
<comment type="similarity">
    <text evidence="2">Belongs to the paired homeobox family.</text>
</comment>
<comment type="subcellular location">
    <subcellularLocation>
        <location evidence="1 9 10">Nucleus</location>
    </subcellularLocation>
</comment>
<sequence>MATTTSPGPTRTTNKVSIPVASSGISIPGSCESPGAIMPMAGVPMPSHLQLLGSSAGGVGQPSAITPVSPTAATTVLAQPHSLSPSTPILTQVTPPAPALGGLFCGGSASAGPGAAGAAAAAAATNLNALASQHRLMELSRFGLRGYDLAQHMLSQQGAVSKLLGTLRPPGLIGGSKPKVATPTVVSKIEQYKRENPTIFAWEIRERLITEGVCTNATAPSVSSINRILRNRAAERAAAEFARAASYGYAIHPTHPHPYTSFPTWPTHHPLWGAVPLTAGAGGPLQPGGSGSSYGSDGNMSSNPNSSNSNTTHSNSNGNGNNTNSGSACGDSSAGSGRLSLPALSPASGSRDSRSPDADANRMIDIEGEDSESDSDQPKFRRNRTTFSPEQLDELEKEFDKSHYPCVSTREKLAGRTALSEARVQTSEMAAPPAGQLAQAARLALDLELTQSGGPSSNCSSACSSICSSSCRMWPTEAAISLREPRDDRDYRGHRDHRDHREHRSHRDQHEQHLGEQRPPHGRATSSGGANCLTHSISSIINGR</sequence>
<dbReference type="GO" id="GO:0000978">
    <property type="term" value="F:RNA polymerase II cis-regulatory region sequence-specific DNA binding"/>
    <property type="evidence" value="ECO:0007669"/>
    <property type="project" value="TreeGrafter"/>
</dbReference>
<dbReference type="CDD" id="cd00086">
    <property type="entry name" value="homeodomain"/>
    <property type="match status" value="1"/>
</dbReference>
<feature type="compositionally biased region" description="Polar residues" evidence="11">
    <location>
        <begin position="524"/>
        <end position="544"/>
    </location>
</feature>
<dbReference type="SMART" id="SM00389">
    <property type="entry name" value="HOX"/>
    <property type="match status" value="1"/>
</dbReference>
<feature type="domain" description="Homeobox" evidence="12">
    <location>
        <begin position="378"/>
        <end position="425"/>
    </location>
</feature>
<evidence type="ECO:0000256" key="1">
    <source>
        <dbReference type="ARBA" id="ARBA00004123"/>
    </source>
</evidence>
<dbReference type="PANTHER" id="PTHR45636:SF50">
    <property type="entry name" value="EYEGONE, ISOFORM A-RELATED"/>
    <property type="match status" value="1"/>
</dbReference>
<keyword evidence="6 9" id="KW-0238">DNA-binding</keyword>
<keyword evidence="9 10" id="KW-0371">Homeobox</keyword>
<dbReference type="InterPro" id="IPR036388">
    <property type="entry name" value="WH-like_DNA-bd_sf"/>
</dbReference>
<dbReference type="GO" id="GO:0000981">
    <property type="term" value="F:DNA-binding transcription factor activity, RNA polymerase II-specific"/>
    <property type="evidence" value="ECO:0007669"/>
    <property type="project" value="TreeGrafter"/>
</dbReference>
<dbReference type="AlphaFoldDB" id="A0AB40A4X7"/>
<proteinExistence type="inferred from homology"/>
<evidence type="ECO:0000256" key="5">
    <source>
        <dbReference type="ARBA" id="ARBA00023015"/>
    </source>
</evidence>
<dbReference type="GO" id="GO:0005634">
    <property type="term" value="C:nucleus"/>
    <property type="evidence" value="ECO:0007669"/>
    <property type="project" value="UniProtKB-SubCell"/>
</dbReference>
<dbReference type="SUPFAM" id="SSF46689">
    <property type="entry name" value="Homeodomain-like"/>
    <property type="match status" value="2"/>
</dbReference>
<dbReference type="GeneID" id="108012283"/>
<evidence type="ECO:0000256" key="8">
    <source>
        <dbReference type="ARBA" id="ARBA00023242"/>
    </source>
</evidence>
<evidence type="ECO:0000256" key="6">
    <source>
        <dbReference type="ARBA" id="ARBA00023125"/>
    </source>
</evidence>
<organism evidence="14 15">
    <name type="scientific">Drosophila suzukii</name>
    <name type="common">Spotted-wing drosophila fruit fly</name>
    <dbReference type="NCBI Taxonomy" id="28584"/>
    <lineage>
        <taxon>Eukaryota</taxon>
        <taxon>Metazoa</taxon>
        <taxon>Ecdysozoa</taxon>
        <taxon>Arthropoda</taxon>
        <taxon>Hexapoda</taxon>
        <taxon>Insecta</taxon>
        <taxon>Pterygota</taxon>
        <taxon>Neoptera</taxon>
        <taxon>Endopterygota</taxon>
        <taxon>Diptera</taxon>
        <taxon>Brachycera</taxon>
        <taxon>Muscomorpha</taxon>
        <taxon>Ephydroidea</taxon>
        <taxon>Drosophilidae</taxon>
        <taxon>Drosophila</taxon>
        <taxon>Sophophora</taxon>
    </lineage>
</organism>
<dbReference type="PANTHER" id="PTHR45636">
    <property type="entry name" value="PAIRED BOX PROTEIN PAX-6-RELATED-RELATED"/>
    <property type="match status" value="1"/>
</dbReference>
<dbReference type="PROSITE" id="PS51057">
    <property type="entry name" value="PAIRED_2"/>
    <property type="match status" value="1"/>
</dbReference>
<dbReference type="InterPro" id="IPR009057">
    <property type="entry name" value="Homeodomain-like_sf"/>
</dbReference>
<feature type="compositionally biased region" description="Basic and acidic residues" evidence="11">
    <location>
        <begin position="508"/>
        <end position="519"/>
    </location>
</feature>
<dbReference type="InterPro" id="IPR043565">
    <property type="entry name" value="PAX_fam"/>
</dbReference>
<keyword evidence="3" id="KW-0217">Developmental protein</keyword>
<evidence type="ECO:0000313" key="15">
    <source>
        <dbReference type="RefSeq" id="XP_036671711.3"/>
    </source>
</evidence>
<dbReference type="Gene3D" id="1.10.10.10">
    <property type="entry name" value="Winged helix-like DNA-binding domain superfamily/Winged helix DNA-binding domain"/>
    <property type="match status" value="1"/>
</dbReference>
<dbReference type="PROSITE" id="PS50071">
    <property type="entry name" value="HOMEOBOX_2"/>
    <property type="match status" value="1"/>
</dbReference>
<accession>A0AB40A4X7</accession>
<keyword evidence="4" id="KW-0563">Paired box</keyword>
<feature type="compositionally biased region" description="Basic and acidic residues" evidence="11">
    <location>
        <begin position="351"/>
        <end position="365"/>
    </location>
</feature>
<feature type="region of interest" description="Disordered" evidence="11">
    <location>
        <begin position="485"/>
        <end position="544"/>
    </location>
</feature>
<evidence type="ECO:0000256" key="4">
    <source>
        <dbReference type="ARBA" id="ARBA00022724"/>
    </source>
</evidence>
<feature type="compositionally biased region" description="Gly residues" evidence="11">
    <location>
        <begin position="280"/>
        <end position="292"/>
    </location>
</feature>
<dbReference type="GO" id="GO:0009791">
    <property type="term" value="P:post-embryonic development"/>
    <property type="evidence" value="ECO:0007669"/>
    <property type="project" value="UniProtKB-ARBA"/>
</dbReference>
<evidence type="ECO:0000256" key="2">
    <source>
        <dbReference type="ARBA" id="ARBA00005733"/>
    </source>
</evidence>
<evidence type="ECO:0000313" key="14">
    <source>
        <dbReference type="Proteomes" id="UP001652628"/>
    </source>
</evidence>
<keyword evidence="8 9" id="KW-0539">Nucleus</keyword>
<dbReference type="Pfam" id="PF00292">
    <property type="entry name" value="PAX"/>
    <property type="match status" value="1"/>
</dbReference>
<keyword evidence="7" id="KW-0804">Transcription</keyword>
<feature type="DNA-binding region" description="Homeobox" evidence="9">
    <location>
        <begin position="380"/>
        <end position="426"/>
    </location>
</feature>
<evidence type="ECO:0000256" key="10">
    <source>
        <dbReference type="RuleBase" id="RU000682"/>
    </source>
</evidence>